<keyword evidence="9" id="KW-0275">Fatty acid biosynthesis</keyword>
<dbReference type="Pfam" id="PF13561">
    <property type="entry name" value="adh_short_C2"/>
    <property type="match status" value="1"/>
</dbReference>
<dbReference type="SMART" id="SM00822">
    <property type="entry name" value="PKS_KR"/>
    <property type="match status" value="1"/>
</dbReference>
<dbReference type="EMBL" id="AP023321">
    <property type="protein sequence ID" value="BCI59759.1"/>
    <property type="molecule type" value="Genomic_DNA"/>
</dbReference>
<dbReference type="InterPro" id="IPR057326">
    <property type="entry name" value="KR_dom"/>
</dbReference>
<dbReference type="NCBIfam" id="TIGR01830">
    <property type="entry name" value="3oxo_ACP_reduc"/>
    <property type="match status" value="1"/>
</dbReference>
<dbReference type="RefSeq" id="WP_215533427.1">
    <property type="nucleotide sequence ID" value="NZ_AP023321.1"/>
</dbReference>
<sequence>MELGLNGKCVLITGASGGIGCAAALAFAKEGAKLALVDLDWGERTQAVKDAIAQTGAEVEYIACNVADFDAVEKAVKTAHERFGSLDVVINNAGITKDGLVMRMKEQDFDSVIGVNLKGAFNFVRHAAPIMTRQRSGRFINVASIVGVVGNPGQANYSASKAGIIGLTKTVAKELGSRNITSNAIAPGFIETAMTDALSDKVKAELNSHISLRRLGKAEDVARLMVFLASDAGSYISGQVIGVDGCMSI</sequence>
<comment type="similarity">
    <text evidence="2 9">Belongs to the short-chain dehydrogenases/reductases (SDR) family.</text>
</comment>
<dbReference type="InterPro" id="IPR036291">
    <property type="entry name" value="NAD(P)-bd_dom_sf"/>
</dbReference>
<dbReference type="KEGG" id="sman:C12CBH8_03980"/>
<evidence type="ECO:0000313" key="12">
    <source>
        <dbReference type="Proteomes" id="UP000593890"/>
    </source>
</evidence>
<accession>A0A7I8D2T0</accession>
<name>A0A7I8D2T0_9FIRM</name>
<organism evidence="11 12">
    <name type="scientific">Solibaculum mannosilyticum</name>
    <dbReference type="NCBI Taxonomy" id="2780922"/>
    <lineage>
        <taxon>Bacteria</taxon>
        <taxon>Bacillati</taxon>
        <taxon>Bacillota</taxon>
        <taxon>Clostridia</taxon>
        <taxon>Eubacteriales</taxon>
        <taxon>Oscillospiraceae</taxon>
        <taxon>Solibaculum</taxon>
    </lineage>
</organism>
<evidence type="ECO:0000256" key="2">
    <source>
        <dbReference type="ARBA" id="ARBA00006484"/>
    </source>
</evidence>
<keyword evidence="8 9" id="KW-0521">NADP</keyword>
<dbReference type="FunFam" id="3.40.50.720:FF:000173">
    <property type="entry name" value="3-oxoacyl-[acyl-carrier protein] reductase"/>
    <property type="match status" value="1"/>
</dbReference>
<dbReference type="NCBIfam" id="NF009466">
    <property type="entry name" value="PRK12826.1-2"/>
    <property type="match status" value="1"/>
</dbReference>
<comment type="catalytic activity">
    <reaction evidence="6 9">
        <text>a (3R)-hydroxyacyl-[ACP] + NADP(+) = a 3-oxoacyl-[ACP] + NADPH + H(+)</text>
        <dbReference type="Rhea" id="RHEA:17397"/>
        <dbReference type="Rhea" id="RHEA-COMP:9916"/>
        <dbReference type="Rhea" id="RHEA-COMP:9945"/>
        <dbReference type="ChEBI" id="CHEBI:15378"/>
        <dbReference type="ChEBI" id="CHEBI:57783"/>
        <dbReference type="ChEBI" id="CHEBI:58349"/>
        <dbReference type="ChEBI" id="CHEBI:78776"/>
        <dbReference type="ChEBI" id="CHEBI:78827"/>
        <dbReference type="EC" id="1.1.1.100"/>
    </reaction>
</comment>
<dbReference type="Proteomes" id="UP000593890">
    <property type="component" value="Chromosome"/>
</dbReference>
<gene>
    <name evidence="11" type="ORF">C12CBH8_03980</name>
</gene>
<dbReference type="PANTHER" id="PTHR42879:SF2">
    <property type="entry name" value="3-OXOACYL-[ACYL-CARRIER-PROTEIN] REDUCTASE FABG"/>
    <property type="match status" value="1"/>
</dbReference>
<dbReference type="NCBIfam" id="NF005559">
    <property type="entry name" value="PRK07231.1"/>
    <property type="match status" value="1"/>
</dbReference>
<keyword evidence="9" id="KW-0276">Fatty acid metabolism</keyword>
<dbReference type="GO" id="GO:0008202">
    <property type="term" value="P:steroid metabolic process"/>
    <property type="evidence" value="ECO:0007669"/>
    <property type="project" value="UniProtKB-KW"/>
</dbReference>
<keyword evidence="4 9" id="KW-0560">Oxidoreductase</keyword>
<reference evidence="12" key="1">
    <citation type="submission" date="2020-07" db="EMBL/GenBank/DDBJ databases">
        <title>Complete genome sequencing of Clostridia bacterium strain 12CBH8.</title>
        <authorList>
            <person name="Sakamoto M."/>
            <person name="Murakami T."/>
            <person name="Mori H."/>
        </authorList>
    </citation>
    <scope>NUCLEOTIDE SEQUENCE [LARGE SCALE GENOMIC DNA]</scope>
    <source>
        <strain evidence="12">12CBH8</strain>
    </source>
</reference>
<evidence type="ECO:0000256" key="9">
    <source>
        <dbReference type="RuleBase" id="RU366074"/>
    </source>
</evidence>
<evidence type="ECO:0000313" key="11">
    <source>
        <dbReference type="EMBL" id="BCI59759.1"/>
    </source>
</evidence>
<feature type="binding site" evidence="8">
    <location>
        <begin position="157"/>
        <end position="161"/>
    </location>
    <ligand>
        <name>NADP(+)</name>
        <dbReference type="ChEBI" id="CHEBI:58349"/>
    </ligand>
</feature>
<protein>
    <recommendedName>
        <fullName evidence="3 9">3-oxoacyl-[acyl-carrier-protein] reductase</fullName>
        <ecNumber evidence="3 9">1.1.1.100</ecNumber>
    </recommendedName>
</protein>
<keyword evidence="9" id="KW-0444">Lipid biosynthesis</keyword>
<evidence type="ECO:0000256" key="7">
    <source>
        <dbReference type="PIRSR" id="PIRSR611284-1"/>
    </source>
</evidence>
<dbReference type="PANTHER" id="PTHR42879">
    <property type="entry name" value="3-OXOACYL-(ACYL-CARRIER-PROTEIN) REDUCTASE"/>
    <property type="match status" value="1"/>
</dbReference>
<dbReference type="AlphaFoldDB" id="A0A7I8D2T0"/>
<dbReference type="InterPro" id="IPR050259">
    <property type="entry name" value="SDR"/>
</dbReference>
<dbReference type="GO" id="GO:0004316">
    <property type="term" value="F:3-oxoacyl-[acyl-carrier-protein] reductase (NADPH) activity"/>
    <property type="evidence" value="ECO:0007669"/>
    <property type="project" value="UniProtKB-UniRule"/>
</dbReference>
<feature type="binding site" evidence="8">
    <location>
        <position position="92"/>
    </location>
    <ligand>
        <name>NADP(+)</name>
        <dbReference type="ChEBI" id="CHEBI:58349"/>
    </ligand>
</feature>
<feature type="binding site" evidence="8">
    <location>
        <position position="190"/>
    </location>
    <ligand>
        <name>NADP(+)</name>
        <dbReference type="ChEBI" id="CHEBI:58349"/>
    </ligand>
</feature>
<evidence type="ECO:0000256" key="3">
    <source>
        <dbReference type="ARBA" id="ARBA00012948"/>
    </source>
</evidence>
<dbReference type="UniPathway" id="UPA00094"/>
<comment type="subunit">
    <text evidence="9">Homotetramer.</text>
</comment>
<evidence type="ECO:0000256" key="8">
    <source>
        <dbReference type="PIRSR" id="PIRSR611284-2"/>
    </source>
</evidence>
<dbReference type="GO" id="GO:0006633">
    <property type="term" value="P:fatty acid biosynthetic process"/>
    <property type="evidence" value="ECO:0007669"/>
    <property type="project" value="UniProtKB-UniPathway"/>
</dbReference>
<dbReference type="PROSITE" id="PS00061">
    <property type="entry name" value="ADH_SHORT"/>
    <property type="match status" value="1"/>
</dbReference>
<evidence type="ECO:0000256" key="5">
    <source>
        <dbReference type="ARBA" id="ARBA00023221"/>
    </source>
</evidence>
<feature type="active site" description="Proton acceptor" evidence="7">
    <location>
        <position position="157"/>
    </location>
</feature>
<keyword evidence="12" id="KW-1185">Reference proteome</keyword>
<dbReference type="Gene3D" id="3.40.50.720">
    <property type="entry name" value="NAD(P)-binding Rossmann-like Domain"/>
    <property type="match status" value="1"/>
</dbReference>
<dbReference type="PRINTS" id="PR00081">
    <property type="entry name" value="GDHRDH"/>
</dbReference>
<dbReference type="PRINTS" id="PR00080">
    <property type="entry name" value="SDRFAMILY"/>
</dbReference>
<keyword evidence="5" id="KW-0753">Steroid metabolism</keyword>
<feature type="domain" description="Ketoreductase" evidence="10">
    <location>
        <begin position="8"/>
        <end position="193"/>
    </location>
</feature>
<proteinExistence type="inferred from homology"/>
<dbReference type="InterPro" id="IPR020904">
    <property type="entry name" value="Sc_DH/Rdtase_CS"/>
</dbReference>
<dbReference type="SUPFAM" id="SSF51735">
    <property type="entry name" value="NAD(P)-binding Rossmann-fold domains"/>
    <property type="match status" value="1"/>
</dbReference>
<dbReference type="GO" id="GO:0051287">
    <property type="term" value="F:NAD binding"/>
    <property type="evidence" value="ECO:0007669"/>
    <property type="project" value="UniProtKB-UniRule"/>
</dbReference>
<dbReference type="CDD" id="cd05333">
    <property type="entry name" value="BKR_SDR_c"/>
    <property type="match status" value="1"/>
</dbReference>
<dbReference type="EC" id="1.1.1.100" evidence="3 9"/>
<dbReference type="InterPro" id="IPR011284">
    <property type="entry name" value="3oxo_ACP_reduc"/>
</dbReference>
<evidence type="ECO:0000256" key="6">
    <source>
        <dbReference type="ARBA" id="ARBA00048508"/>
    </source>
</evidence>
<dbReference type="InterPro" id="IPR002347">
    <property type="entry name" value="SDR_fam"/>
</dbReference>
<keyword evidence="9" id="KW-0443">Lipid metabolism</keyword>
<feature type="binding site" evidence="8">
    <location>
        <begin position="65"/>
        <end position="66"/>
    </location>
    <ligand>
        <name>NADP(+)</name>
        <dbReference type="ChEBI" id="CHEBI:58349"/>
    </ligand>
</feature>
<evidence type="ECO:0000259" key="10">
    <source>
        <dbReference type="SMART" id="SM00822"/>
    </source>
</evidence>
<evidence type="ECO:0000256" key="1">
    <source>
        <dbReference type="ARBA" id="ARBA00005194"/>
    </source>
</evidence>
<comment type="pathway">
    <text evidence="1 9">Lipid metabolism; fatty acid biosynthesis.</text>
</comment>
<comment type="function">
    <text evidence="9">Catalyzes the NADPH-dependent reduction of beta-ketoacyl-ACP substrates to beta-hydroxyacyl-ACP products, the first reductive step in the elongation cycle of fatty acid biosynthesis.</text>
</comment>
<evidence type="ECO:0000256" key="4">
    <source>
        <dbReference type="ARBA" id="ARBA00023002"/>
    </source>
</evidence>